<dbReference type="NCBIfam" id="TIGR01670">
    <property type="entry name" value="KdsC-phosphatas"/>
    <property type="match status" value="1"/>
</dbReference>
<proteinExistence type="inferred from homology"/>
<dbReference type="FunFam" id="3.40.50.1000:FF:000029">
    <property type="entry name" value="3-deoxy-D-manno-octulosonate 8-phosphate phosphatase KdsC"/>
    <property type="match status" value="1"/>
</dbReference>
<comment type="similarity">
    <text evidence="2">Belongs to the KdsC family.</text>
</comment>
<dbReference type="PANTHER" id="PTHR21485:SF3">
    <property type="entry name" value="N-ACYLNEURAMINATE CYTIDYLYLTRANSFERASE"/>
    <property type="match status" value="1"/>
</dbReference>
<organism evidence="8 9">
    <name type="scientific">Heyndrickxia oleronia</name>
    <dbReference type="NCBI Taxonomy" id="38875"/>
    <lineage>
        <taxon>Bacteria</taxon>
        <taxon>Bacillati</taxon>
        <taxon>Bacillota</taxon>
        <taxon>Bacilli</taxon>
        <taxon>Bacillales</taxon>
        <taxon>Bacillaceae</taxon>
        <taxon>Heyndrickxia</taxon>
    </lineage>
</organism>
<feature type="binding site" evidence="7">
    <location>
        <position position="105"/>
    </location>
    <ligand>
        <name>Mg(2+)</name>
        <dbReference type="ChEBI" id="CHEBI:18420"/>
    </ligand>
</feature>
<dbReference type="EMBL" id="MTLA01000370">
    <property type="protein sequence ID" value="OOP66113.1"/>
    <property type="molecule type" value="Genomic_DNA"/>
</dbReference>
<dbReference type="AlphaFoldDB" id="A0A8E2LCE6"/>
<evidence type="ECO:0000256" key="4">
    <source>
        <dbReference type="ARBA" id="ARBA00022723"/>
    </source>
</evidence>
<dbReference type="InterPro" id="IPR036412">
    <property type="entry name" value="HAD-like_sf"/>
</dbReference>
<dbReference type="GO" id="GO:0016788">
    <property type="term" value="F:hydrolase activity, acting on ester bonds"/>
    <property type="evidence" value="ECO:0007669"/>
    <property type="project" value="InterPro"/>
</dbReference>
<evidence type="ECO:0000256" key="5">
    <source>
        <dbReference type="ARBA" id="ARBA00022801"/>
    </source>
</evidence>
<dbReference type="SFLD" id="SFLDG01136">
    <property type="entry name" value="C1.6:_Phosphoserine_Phosphatas"/>
    <property type="match status" value="1"/>
</dbReference>
<keyword evidence="9" id="KW-1185">Reference proteome</keyword>
<dbReference type="PANTHER" id="PTHR21485">
    <property type="entry name" value="HAD SUPERFAMILY MEMBERS CMAS AND KDSC"/>
    <property type="match status" value="1"/>
</dbReference>
<feature type="binding site" evidence="7">
    <location>
        <position position="14"/>
    </location>
    <ligand>
        <name>substrate</name>
    </ligand>
</feature>
<keyword evidence="4 7" id="KW-0479">Metal-binding</keyword>
<dbReference type="RefSeq" id="WP_058003710.1">
    <property type="nucleotide sequence ID" value="NZ_CP065424.1"/>
</dbReference>
<dbReference type="Gene3D" id="3.40.50.1000">
    <property type="entry name" value="HAD superfamily/HAD-like"/>
    <property type="match status" value="1"/>
</dbReference>
<gene>
    <name evidence="8" type="ORF">BWZ43_22675</name>
</gene>
<dbReference type="Pfam" id="PF08282">
    <property type="entry name" value="Hydrolase_3"/>
    <property type="match status" value="1"/>
</dbReference>
<feature type="binding site" evidence="7">
    <location>
        <position position="12"/>
    </location>
    <ligand>
        <name>Mg(2+)</name>
        <dbReference type="ChEBI" id="CHEBI:18420"/>
    </ligand>
</feature>
<comment type="caution">
    <text evidence="8">The sequence shown here is derived from an EMBL/GenBank/DDBJ whole genome shotgun (WGS) entry which is preliminary data.</text>
</comment>
<dbReference type="InterPro" id="IPR023214">
    <property type="entry name" value="HAD_sf"/>
</dbReference>
<evidence type="ECO:0000256" key="3">
    <source>
        <dbReference type="ARBA" id="ARBA00011881"/>
    </source>
</evidence>
<dbReference type="PIRSF" id="PIRSF006118">
    <property type="entry name" value="KDO8-P_Ptase"/>
    <property type="match status" value="1"/>
</dbReference>
<comment type="cofactor">
    <cofactor evidence="1 7">
        <name>Mg(2+)</name>
        <dbReference type="ChEBI" id="CHEBI:18420"/>
    </cofactor>
</comment>
<dbReference type="InterPro" id="IPR010023">
    <property type="entry name" value="KdsC_fam"/>
</dbReference>
<comment type="subunit">
    <text evidence="3">Homotetramer.</text>
</comment>
<keyword evidence="5" id="KW-0378">Hydrolase</keyword>
<dbReference type="CDD" id="cd01630">
    <property type="entry name" value="HAD_KDO-like"/>
    <property type="match status" value="1"/>
</dbReference>
<dbReference type="Proteomes" id="UP000189761">
    <property type="component" value="Unassembled WGS sequence"/>
</dbReference>
<dbReference type="GO" id="GO:0008781">
    <property type="term" value="F:N-acylneuraminate cytidylyltransferase activity"/>
    <property type="evidence" value="ECO:0007669"/>
    <property type="project" value="TreeGrafter"/>
</dbReference>
<evidence type="ECO:0000313" key="8">
    <source>
        <dbReference type="EMBL" id="OOP66113.1"/>
    </source>
</evidence>
<sequence length="173" mass="19440">MKTNQVKLIVLDVDGVLTDGKIMIDSRGVEIKAFSVKDGMGICLAKFYGIKFAIISGRFSEAVDIRAKELQIDFLYQGVMDKNAKLEELLERLKIDYRNVCIIGDDLNDLPIILKSGLSFAPQDAAEQIKERVTHITSAKGGNGAVREMIEFILKNETDFDNLIENFLYDRMS</sequence>
<reference evidence="8 9" key="1">
    <citation type="submission" date="2017-01" db="EMBL/GenBank/DDBJ databases">
        <title>Draft genome sequence of Bacillus oleronius.</title>
        <authorList>
            <person name="Allam M."/>
        </authorList>
    </citation>
    <scope>NUCLEOTIDE SEQUENCE [LARGE SCALE GENOMIC DNA]</scope>
    <source>
        <strain evidence="8 9">DSM 9356</strain>
    </source>
</reference>
<dbReference type="SFLD" id="SFLDG01138">
    <property type="entry name" value="C1.6.2:_Deoxy-d-mannose-octulo"/>
    <property type="match status" value="1"/>
</dbReference>
<dbReference type="InterPro" id="IPR050793">
    <property type="entry name" value="CMP-NeuNAc_synthase"/>
</dbReference>
<keyword evidence="6 7" id="KW-0460">Magnesium</keyword>
<accession>A0A8E2LCE6</accession>
<evidence type="ECO:0000256" key="1">
    <source>
        <dbReference type="ARBA" id="ARBA00001946"/>
    </source>
</evidence>
<dbReference type="GO" id="GO:0046872">
    <property type="term" value="F:metal ion binding"/>
    <property type="evidence" value="ECO:0007669"/>
    <property type="project" value="UniProtKB-KW"/>
</dbReference>
<name>A0A8E2LCE6_9BACI</name>
<evidence type="ECO:0000256" key="6">
    <source>
        <dbReference type="ARBA" id="ARBA00022842"/>
    </source>
</evidence>
<evidence type="ECO:0000256" key="2">
    <source>
        <dbReference type="ARBA" id="ARBA00005893"/>
    </source>
</evidence>
<evidence type="ECO:0000256" key="7">
    <source>
        <dbReference type="PIRSR" id="PIRSR006118-2"/>
    </source>
</evidence>
<dbReference type="SFLD" id="SFLDS00003">
    <property type="entry name" value="Haloacid_Dehalogenase"/>
    <property type="match status" value="1"/>
</dbReference>
<evidence type="ECO:0000313" key="9">
    <source>
        <dbReference type="Proteomes" id="UP000189761"/>
    </source>
</evidence>
<protein>
    <submittedName>
        <fullName evidence="8">3-deoxy-D-manno-octulosonate 8-phosphate phosphatase</fullName>
    </submittedName>
</protein>
<dbReference type="SUPFAM" id="SSF56784">
    <property type="entry name" value="HAD-like"/>
    <property type="match status" value="1"/>
</dbReference>